<gene>
    <name evidence="7" type="ORF">BV898_02442</name>
</gene>
<protein>
    <recommendedName>
        <fullName evidence="9">Gustatory receptor</fullName>
    </recommendedName>
</protein>
<dbReference type="GO" id="GO:0016020">
    <property type="term" value="C:membrane"/>
    <property type="evidence" value="ECO:0007669"/>
    <property type="project" value="UniProtKB-SubCell"/>
</dbReference>
<dbReference type="AlphaFoldDB" id="A0A1W0X832"/>
<dbReference type="GO" id="GO:0038023">
    <property type="term" value="F:signaling receptor activity"/>
    <property type="evidence" value="ECO:0007669"/>
    <property type="project" value="UniProtKB-ARBA"/>
</dbReference>
<evidence type="ECO:0000313" key="8">
    <source>
        <dbReference type="Proteomes" id="UP000192578"/>
    </source>
</evidence>
<keyword evidence="4 6" id="KW-0472">Membrane</keyword>
<evidence type="ECO:0000313" key="7">
    <source>
        <dbReference type="EMBL" id="OQV23706.1"/>
    </source>
</evidence>
<evidence type="ECO:0000256" key="6">
    <source>
        <dbReference type="SAM" id="Phobius"/>
    </source>
</evidence>
<feature type="transmembrane region" description="Helical" evidence="6">
    <location>
        <begin position="47"/>
        <end position="71"/>
    </location>
</feature>
<evidence type="ECO:0000256" key="2">
    <source>
        <dbReference type="ARBA" id="ARBA00022692"/>
    </source>
</evidence>
<evidence type="ECO:0000256" key="3">
    <source>
        <dbReference type="ARBA" id="ARBA00022989"/>
    </source>
</evidence>
<dbReference type="Proteomes" id="UP000192578">
    <property type="component" value="Unassembled WGS sequence"/>
</dbReference>
<comment type="caution">
    <text evidence="7">The sequence shown here is derived from an EMBL/GenBank/DDBJ whole genome shotgun (WGS) entry which is preliminary data.</text>
</comment>
<evidence type="ECO:0000256" key="4">
    <source>
        <dbReference type="ARBA" id="ARBA00023136"/>
    </source>
</evidence>
<dbReference type="PANTHER" id="PTHR21421">
    <property type="entry name" value="GUSTATORY RECEPTOR"/>
    <property type="match status" value="1"/>
</dbReference>
<name>A0A1W0X832_HYPEX</name>
<dbReference type="OrthoDB" id="5800391at2759"/>
<dbReference type="PANTHER" id="PTHR21421:SF29">
    <property type="entry name" value="GUSTATORY RECEPTOR 5A FOR TREHALOSE-RELATED"/>
    <property type="match status" value="1"/>
</dbReference>
<sequence length="429" mass="48096">MEAKTLAVDRPVPQPVVHPYILRFLQGGMTYIVEYSFMSPQLADLEFFSLVNVISIFSEFVQAFLMVLIMVGCSSKLLQLMAALDQTLHKILSCPEIRKLRVIMVFFAIWHLGCTASLIFASYKYAESWTLQRGANGSSTVNWTTMVTYPTPECGFRVSYLGQLIYNSVCRASSTNSLCVPQYLLIMVVLAVAYASNWIKEDISKVEAGHVDRLRQGRIHFRKVRSLMNEVNDVFSLVVLVSCLRDLVTCVSTIATLLSRLDREIEESLEDYLERYQSERANLFFVYAQAANGIGNALFRWSALLYCDNQSSAIKKVIIRLQISTTDPKLEKECSVFLEELSGEDTTVSAGGFVPITKESLAAMLGLLLTYTLLIYQTRDSKGDMIQLMKLTEATKRLTKFSLDLRATAAKALSQNCSSHIDSSLFVPG</sequence>
<evidence type="ECO:0000256" key="5">
    <source>
        <dbReference type="ARBA" id="ARBA00023170"/>
    </source>
</evidence>
<feature type="transmembrane region" description="Helical" evidence="6">
    <location>
        <begin position="180"/>
        <end position="199"/>
    </location>
</feature>
<keyword evidence="3 6" id="KW-1133">Transmembrane helix</keyword>
<reference evidence="8" key="1">
    <citation type="submission" date="2017-01" db="EMBL/GenBank/DDBJ databases">
        <title>Comparative genomics of anhydrobiosis in the tardigrade Hypsibius dujardini.</title>
        <authorList>
            <person name="Yoshida Y."/>
            <person name="Koutsovoulos G."/>
            <person name="Laetsch D."/>
            <person name="Stevens L."/>
            <person name="Kumar S."/>
            <person name="Horikawa D."/>
            <person name="Ishino K."/>
            <person name="Komine S."/>
            <person name="Tomita M."/>
            <person name="Blaxter M."/>
            <person name="Arakawa K."/>
        </authorList>
    </citation>
    <scope>NUCLEOTIDE SEQUENCE [LARGE SCALE GENOMIC DNA]</scope>
    <source>
        <strain evidence="8">Z151</strain>
    </source>
</reference>
<comment type="subcellular location">
    <subcellularLocation>
        <location evidence="1">Membrane</location>
        <topology evidence="1">Multi-pass membrane protein</topology>
    </subcellularLocation>
</comment>
<accession>A0A1W0X832</accession>
<organism evidence="7 8">
    <name type="scientific">Hypsibius exemplaris</name>
    <name type="common">Freshwater tardigrade</name>
    <dbReference type="NCBI Taxonomy" id="2072580"/>
    <lineage>
        <taxon>Eukaryota</taxon>
        <taxon>Metazoa</taxon>
        <taxon>Ecdysozoa</taxon>
        <taxon>Tardigrada</taxon>
        <taxon>Eutardigrada</taxon>
        <taxon>Parachela</taxon>
        <taxon>Hypsibioidea</taxon>
        <taxon>Hypsibiidae</taxon>
        <taxon>Hypsibius</taxon>
    </lineage>
</organism>
<dbReference type="InterPro" id="IPR013604">
    <property type="entry name" value="7TM_chemorcpt"/>
</dbReference>
<keyword evidence="5" id="KW-0675">Receptor</keyword>
<dbReference type="GO" id="GO:0051606">
    <property type="term" value="P:detection of stimulus"/>
    <property type="evidence" value="ECO:0007669"/>
    <property type="project" value="UniProtKB-ARBA"/>
</dbReference>
<dbReference type="GO" id="GO:0050909">
    <property type="term" value="P:sensory perception of taste"/>
    <property type="evidence" value="ECO:0007669"/>
    <property type="project" value="InterPro"/>
</dbReference>
<keyword evidence="2 6" id="KW-0812">Transmembrane</keyword>
<feature type="transmembrane region" description="Helical" evidence="6">
    <location>
        <begin position="100"/>
        <end position="123"/>
    </location>
</feature>
<evidence type="ECO:0008006" key="9">
    <source>
        <dbReference type="Google" id="ProtNLM"/>
    </source>
</evidence>
<evidence type="ECO:0000256" key="1">
    <source>
        <dbReference type="ARBA" id="ARBA00004141"/>
    </source>
</evidence>
<dbReference type="EMBL" id="MTYJ01000010">
    <property type="protein sequence ID" value="OQV23706.1"/>
    <property type="molecule type" value="Genomic_DNA"/>
</dbReference>
<proteinExistence type="predicted"/>
<dbReference type="Pfam" id="PF08395">
    <property type="entry name" value="7tm_7"/>
    <property type="match status" value="1"/>
</dbReference>
<keyword evidence="8" id="KW-1185">Reference proteome</keyword>